<evidence type="ECO:0000256" key="2">
    <source>
        <dbReference type="ARBA" id="ARBA00001962"/>
    </source>
</evidence>
<evidence type="ECO:0000256" key="1">
    <source>
        <dbReference type="ARBA" id="ARBA00000032"/>
    </source>
</evidence>
<comment type="caution">
    <text evidence="8">The sequence shown here is derived from an EMBL/GenBank/DDBJ whole genome shotgun (WGS) entry which is preliminary data.</text>
</comment>
<evidence type="ECO:0000313" key="8">
    <source>
        <dbReference type="EMBL" id="TQE06310.1"/>
    </source>
</evidence>
<name>A0A540N756_MALBA</name>
<keyword evidence="9" id="KW-1185">Reference proteome</keyword>
<keyword evidence="6" id="KW-0378">Hydrolase</keyword>
<keyword evidence="4" id="KW-0732">Signal</keyword>
<proteinExistence type="inferred from homology"/>
<accession>A0A540N756</accession>
<evidence type="ECO:0000259" key="7">
    <source>
        <dbReference type="Pfam" id="PF00149"/>
    </source>
</evidence>
<evidence type="ECO:0000256" key="4">
    <source>
        <dbReference type="ARBA" id="ARBA00022729"/>
    </source>
</evidence>
<dbReference type="PANTHER" id="PTHR22953">
    <property type="entry name" value="ACID PHOSPHATASE RELATED"/>
    <property type="match status" value="1"/>
</dbReference>
<dbReference type="InterPro" id="IPR004843">
    <property type="entry name" value="Calcineurin-like_PHP"/>
</dbReference>
<organism evidence="8 9">
    <name type="scientific">Malus baccata</name>
    <name type="common">Siberian crab apple</name>
    <name type="synonym">Pyrus baccata</name>
    <dbReference type="NCBI Taxonomy" id="106549"/>
    <lineage>
        <taxon>Eukaryota</taxon>
        <taxon>Viridiplantae</taxon>
        <taxon>Streptophyta</taxon>
        <taxon>Embryophyta</taxon>
        <taxon>Tracheophyta</taxon>
        <taxon>Spermatophyta</taxon>
        <taxon>Magnoliopsida</taxon>
        <taxon>eudicotyledons</taxon>
        <taxon>Gunneridae</taxon>
        <taxon>Pentapetalae</taxon>
        <taxon>rosids</taxon>
        <taxon>fabids</taxon>
        <taxon>Rosales</taxon>
        <taxon>Rosaceae</taxon>
        <taxon>Amygdaloideae</taxon>
        <taxon>Maleae</taxon>
        <taxon>Malus</taxon>
    </lineage>
</organism>
<dbReference type="Gene3D" id="3.60.21.10">
    <property type="match status" value="2"/>
</dbReference>
<evidence type="ECO:0000256" key="5">
    <source>
        <dbReference type="ARBA" id="ARBA00022833"/>
    </source>
</evidence>
<dbReference type="InterPro" id="IPR029052">
    <property type="entry name" value="Metallo-depent_PP-like"/>
</dbReference>
<dbReference type="InterPro" id="IPR039331">
    <property type="entry name" value="PAPs-like"/>
</dbReference>
<comment type="cofactor">
    <cofactor evidence="2">
        <name>Fe cation</name>
        <dbReference type="ChEBI" id="CHEBI:24875"/>
    </cofactor>
</comment>
<dbReference type="InterPro" id="IPR008963">
    <property type="entry name" value="Purple_acid_Pase-like_N"/>
</dbReference>
<dbReference type="EC" id="3.1.3.2" evidence="6"/>
<comment type="catalytic activity">
    <reaction evidence="1 6">
        <text>a phosphate monoester + H2O = an alcohol + phosphate</text>
        <dbReference type="Rhea" id="RHEA:15017"/>
        <dbReference type="ChEBI" id="CHEBI:15377"/>
        <dbReference type="ChEBI" id="CHEBI:30879"/>
        <dbReference type="ChEBI" id="CHEBI:43474"/>
        <dbReference type="ChEBI" id="CHEBI:67140"/>
        <dbReference type="EC" id="3.1.3.2"/>
    </reaction>
</comment>
<dbReference type="GO" id="GO:0003993">
    <property type="term" value="F:acid phosphatase activity"/>
    <property type="evidence" value="ECO:0007669"/>
    <property type="project" value="UniProtKB-EC"/>
</dbReference>
<dbReference type="Proteomes" id="UP000315295">
    <property type="component" value="Unassembled WGS sequence"/>
</dbReference>
<dbReference type="STRING" id="106549.A0A540N756"/>
<dbReference type="PANTHER" id="PTHR22953:SF86">
    <property type="entry name" value="PURPLE ACID PHOSPHATASE 10"/>
    <property type="match status" value="1"/>
</dbReference>
<dbReference type="SUPFAM" id="SSF56300">
    <property type="entry name" value="Metallo-dependent phosphatases"/>
    <property type="match status" value="1"/>
</dbReference>
<dbReference type="GO" id="GO:0046872">
    <property type="term" value="F:metal ion binding"/>
    <property type="evidence" value="ECO:0007669"/>
    <property type="project" value="InterPro"/>
</dbReference>
<dbReference type="SUPFAM" id="SSF49363">
    <property type="entry name" value="Purple acid phosphatase, N-terminal domain"/>
    <property type="match status" value="1"/>
</dbReference>
<comment type="similarity">
    <text evidence="3 6">Belongs to the metallophosphoesterase superfamily. Purple acid phosphatase family.</text>
</comment>
<sequence>MPLDSDVFKFPPSYNAPQEVHITQGDQLGKAGIVSWVTVDEPGSGTVLYWNANNKKKKADDKFNTKYYYVVGIDHIERQFWFITPPEVGPDTSYTFSTHRGCCNEPPFISKDGKPNCSSLSYETCTPVYMQLRKLKKSALTREPNNDEAQLWDTWGRFAERIVAYQPWIWTVGNHEIDFAPEIGETKPFKPYSHRYHVHMKYLGVLPPFDVSIDLGVSIDLDVSRELERPSVRVLEQFHLKRHSFIVSYNYHYMEGETMSDVWPWFVTYKVDVVFAGNVHVYERFERVSNVAYNIVNGICKPVKDQYAPVYTTIGDGGNLEGLATK</sequence>
<keyword evidence="5" id="KW-0862">Zinc</keyword>
<evidence type="ECO:0000313" key="9">
    <source>
        <dbReference type="Proteomes" id="UP000315295"/>
    </source>
</evidence>
<gene>
    <name evidence="8" type="ORF">C1H46_008079</name>
</gene>
<protein>
    <recommendedName>
        <fullName evidence="6">Purple acid phosphatase</fullName>
        <ecNumber evidence="6">3.1.3.2</ecNumber>
    </recommendedName>
</protein>
<evidence type="ECO:0000256" key="3">
    <source>
        <dbReference type="ARBA" id="ARBA00008723"/>
    </source>
</evidence>
<dbReference type="EMBL" id="VIEB01000106">
    <property type="protein sequence ID" value="TQE06310.1"/>
    <property type="molecule type" value="Genomic_DNA"/>
</dbReference>
<reference evidence="8 9" key="1">
    <citation type="journal article" date="2019" name="G3 (Bethesda)">
        <title>Sequencing of a Wild Apple (Malus baccata) Genome Unravels the Differences Between Cultivated and Wild Apple Species Regarding Disease Resistance and Cold Tolerance.</title>
        <authorList>
            <person name="Chen X."/>
        </authorList>
    </citation>
    <scope>NUCLEOTIDE SEQUENCE [LARGE SCALE GENOMIC DNA]</scope>
    <source>
        <strain evidence="9">cv. Shandingzi</strain>
        <tissue evidence="8">Leaves</tissue>
    </source>
</reference>
<dbReference type="Gene3D" id="2.60.40.380">
    <property type="entry name" value="Purple acid phosphatase-like, N-terminal"/>
    <property type="match status" value="1"/>
</dbReference>
<dbReference type="Pfam" id="PF00149">
    <property type="entry name" value="Metallophos"/>
    <property type="match status" value="1"/>
</dbReference>
<dbReference type="AlphaFoldDB" id="A0A540N756"/>
<feature type="domain" description="Calcineurin-like phosphoesterase" evidence="7">
    <location>
        <begin position="152"/>
        <end position="282"/>
    </location>
</feature>
<evidence type="ECO:0000256" key="6">
    <source>
        <dbReference type="RuleBase" id="RU361203"/>
    </source>
</evidence>